<dbReference type="Gene3D" id="3.30.200.20">
    <property type="entry name" value="Phosphorylase Kinase, domain 1"/>
    <property type="match status" value="1"/>
</dbReference>
<feature type="region of interest" description="Disordered" evidence="10">
    <location>
        <begin position="516"/>
        <end position="588"/>
    </location>
</feature>
<evidence type="ECO:0000256" key="3">
    <source>
        <dbReference type="ARBA" id="ARBA00022679"/>
    </source>
</evidence>
<gene>
    <name evidence="12" type="ORF">DSM106972_078970</name>
</gene>
<dbReference type="InterPro" id="IPR017441">
    <property type="entry name" value="Protein_kinase_ATP_BS"/>
</dbReference>
<keyword evidence="6 9" id="KW-0067">ATP-binding</keyword>
<comment type="catalytic activity">
    <reaction evidence="7">
        <text>L-threonyl-[protein] + ATP = O-phospho-L-threonyl-[protein] + ADP + H(+)</text>
        <dbReference type="Rhea" id="RHEA:46608"/>
        <dbReference type="Rhea" id="RHEA-COMP:11060"/>
        <dbReference type="Rhea" id="RHEA-COMP:11605"/>
        <dbReference type="ChEBI" id="CHEBI:15378"/>
        <dbReference type="ChEBI" id="CHEBI:30013"/>
        <dbReference type="ChEBI" id="CHEBI:30616"/>
        <dbReference type="ChEBI" id="CHEBI:61977"/>
        <dbReference type="ChEBI" id="CHEBI:456216"/>
        <dbReference type="EC" id="2.7.11.1"/>
    </reaction>
</comment>
<dbReference type="Pfam" id="PF00069">
    <property type="entry name" value="Pkinase"/>
    <property type="match status" value="1"/>
</dbReference>
<dbReference type="EC" id="2.7.11.1" evidence="1"/>
<dbReference type="AlphaFoldDB" id="A0A3S1AU06"/>
<evidence type="ECO:0000256" key="2">
    <source>
        <dbReference type="ARBA" id="ARBA00022527"/>
    </source>
</evidence>
<evidence type="ECO:0000256" key="1">
    <source>
        <dbReference type="ARBA" id="ARBA00012513"/>
    </source>
</evidence>
<proteinExistence type="predicted"/>
<feature type="compositionally biased region" description="Pro residues" evidence="10">
    <location>
        <begin position="518"/>
        <end position="527"/>
    </location>
</feature>
<feature type="binding site" evidence="9">
    <location>
        <position position="45"/>
    </location>
    <ligand>
        <name>ATP</name>
        <dbReference type="ChEBI" id="CHEBI:30616"/>
    </ligand>
</feature>
<evidence type="ECO:0000313" key="13">
    <source>
        <dbReference type="Proteomes" id="UP000271624"/>
    </source>
</evidence>
<keyword evidence="5" id="KW-0418">Kinase</keyword>
<evidence type="ECO:0000256" key="7">
    <source>
        <dbReference type="ARBA" id="ARBA00047899"/>
    </source>
</evidence>
<dbReference type="InterPro" id="IPR011009">
    <property type="entry name" value="Kinase-like_dom_sf"/>
</dbReference>
<feature type="compositionally biased region" description="Low complexity" evidence="10">
    <location>
        <begin position="528"/>
        <end position="547"/>
    </location>
</feature>
<evidence type="ECO:0000256" key="10">
    <source>
        <dbReference type="SAM" id="MobiDB-lite"/>
    </source>
</evidence>
<dbReference type="Proteomes" id="UP000271624">
    <property type="component" value="Unassembled WGS sequence"/>
</dbReference>
<dbReference type="InterPro" id="IPR000719">
    <property type="entry name" value="Prot_kinase_dom"/>
</dbReference>
<name>A0A3S1AU06_9CYAN</name>
<dbReference type="OrthoDB" id="507628at2"/>
<dbReference type="PRINTS" id="PR01217">
    <property type="entry name" value="PRICHEXTENSN"/>
</dbReference>
<organism evidence="12 13">
    <name type="scientific">Dulcicalothrix desertica PCC 7102</name>
    <dbReference type="NCBI Taxonomy" id="232991"/>
    <lineage>
        <taxon>Bacteria</taxon>
        <taxon>Bacillati</taxon>
        <taxon>Cyanobacteriota</taxon>
        <taxon>Cyanophyceae</taxon>
        <taxon>Nostocales</taxon>
        <taxon>Calotrichaceae</taxon>
        <taxon>Dulcicalothrix</taxon>
    </lineage>
</organism>
<evidence type="ECO:0000313" key="12">
    <source>
        <dbReference type="EMBL" id="RUS99195.1"/>
    </source>
</evidence>
<comment type="caution">
    <text evidence="12">The sequence shown here is derived from an EMBL/GenBank/DDBJ whole genome shotgun (WGS) entry which is preliminary data.</text>
</comment>
<dbReference type="Gene3D" id="1.10.510.10">
    <property type="entry name" value="Transferase(Phosphotransferase) domain 1"/>
    <property type="match status" value="1"/>
</dbReference>
<dbReference type="GO" id="GO:0004674">
    <property type="term" value="F:protein serine/threonine kinase activity"/>
    <property type="evidence" value="ECO:0007669"/>
    <property type="project" value="UniProtKB-KW"/>
</dbReference>
<protein>
    <recommendedName>
        <fullName evidence="1">non-specific serine/threonine protein kinase</fullName>
        <ecNumber evidence="1">2.7.11.1</ecNumber>
    </recommendedName>
</protein>
<keyword evidence="3" id="KW-0808">Transferase</keyword>
<dbReference type="CDD" id="cd14014">
    <property type="entry name" value="STKc_PknB_like"/>
    <property type="match status" value="1"/>
</dbReference>
<reference evidence="12" key="2">
    <citation type="journal article" date="2019" name="Genome Biol. Evol.">
        <title>Day and night: Metabolic profiles and evolutionary relationships of six axenic non-marine cyanobacteria.</title>
        <authorList>
            <person name="Will S.E."/>
            <person name="Henke P."/>
            <person name="Boedeker C."/>
            <person name="Huang S."/>
            <person name="Brinkmann H."/>
            <person name="Rohde M."/>
            <person name="Jarek M."/>
            <person name="Friedl T."/>
            <person name="Seufert S."/>
            <person name="Schumacher M."/>
            <person name="Overmann J."/>
            <person name="Neumann-Schaal M."/>
            <person name="Petersen J."/>
        </authorList>
    </citation>
    <scope>NUCLEOTIDE SEQUENCE [LARGE SCALE GENOMIC DNA]</scope>
    <source>
        <strain evidence="12">PCC 7102</strain>
    </source>
</reference>
<dbReference type="PROSITE" id="PS00107">
    <property type="entry name" value="PROTEIN_KINASE_ATP"/>
    <property type="match status" value="1"/>
</dbReference>
<comment type="catalytic activity">
    <reaction evidence="8">
        <text>L-seryl-[protein] + ATP = O-phospho-L-seryl-[protein] + ADP + H(+)</text>
        <dbReference type="Rhea" id="RHEA:17989"/>
        <dbReference type="Rhea" id="RHEA-COMP:9863"/>
        <dbReference type="Rhea" id="RHEA-COMP:11604"/>
        <dbReference type="ChEBI" id="CHEBI:15378"/>
        <dbReference type="ChEBI" id="CHEBI:29999"/>
        <dbReference type="ChEBI" id="CHEBI:30616"/>
        <dbReference type="ChEBI" id="CHEBI:83421"/>
        <dbReference type="ChEBI" id="CHEBI:456216"/>
        <dbReference type="EC" id="2.7.11.1"/>
    </reaction>
</comment>
<dbReference type="Gene3D" id="2.60.120.380">
    <property type="match status" value="1"/>
</dbReference>
<sequence>MQPPIPTGTILQNRYRIINILGQGGFGRTYLAEDQRRFNEPCAIKELIPNATGTTSAWEKAQELFQREAEILYQIQHPQIPQFRERFEQDQRLFLVQDYVAGKTYRDLLEERKATGSTFTEEEVVYIIRSLLPVLEHLHNRGIIHRDISPENIIQRQIDNKPVLIDFGVVKELATKLQSPSGTVNATSVGKLGYAPGEQMQTGRAYPNSDLYALAVTAIVLLTGKEPADLYDENLTLWNWQRFAKVNPRFSQVLNRMLKYIPGERYQSARDVEQALDSINGLTNGLTQPDPRANNLSNVQTVAVGRRPDPVLQPIEQEYQGRASNRPDPVIPPVNSNNSVLDNPLAVGAIGAAVVVLAGFGSWALVSTIRNQPKPQTPIETPPQTFPSPVISESATVTPTPTSTSEPAVFSKRLRFDASGLATVQGKLGANQIVLYTFQGEEGQQLTVSLAQQGQIELTVLAPNREAVDGAARNVASYQGTLPFTGRYTIQLSPAPGVAESEYSLTVGLVKPLISTPTPSPTVPTPTPTATLEPTPEPTPTTTEIFPTPTPTIDLTKPAEGIFDRRVPGSFPTPTPDSTQLENAAPTE</sequence>
<evidence type="ECO:0000256" key="5">
    <source>
        <dbReference type="ARBA" id="ARBA00022777"/>
    </source>
</evidence>
<keyword evidence="4 9" id="KW-0547">Nucleotide-binding</keyword>
<dbReference type="RefSeq" id="WP_127085961.1">
    <property type="nucleotide sequence ID" value="NZ_RSCL01000027.1"/>
</dbReference>
<evidence type="ECO:0000256" key="8">
    <source>
        <dbReference type="ARBA" id="ARBA00048679"/>
    </source>
</evidence>
<evidence type="ECO:0000259" key="11">
    <source>
        <dbReference type="PROSITE" id="PS50011"/>
    </source>
</evidence>
<keyword evidence="2" id="KW-0723">Serine/threonine-protein kinase</keyword>
<evidence type="ECO:0000256" key="4">
    <source>
        <dbReference type="ARBA" id="ARBA00022741"/>
    </source>
</evidence>
<dbReference type="PANTHER" id="PTHR24363:SF0">
    <property type="entry name" value="SERINE_THREONINE KINASE LIKE DOMAIN CONTAINING 1"/>
    <property type="match status" value="1"/>
</dbReference>
<dbReference type="PANTHER" id="PTHR24363">
    <property type="entry name" value="SERINE/THREONINE PROTEIN KINASE"/>
    <property type="match status" value="1"/>
</dbReference>
<dbReference type="EMBL" id="RSCL01000027">
    <property type="protein sequence ID" value="RUS99195.1"/>
    <property type="molecule type" value="Genomic_DNA"/>
</dbReference>
<keyword evidence="13" id="KW-1185">Reference proteome</keyword>
<evidence type="ECO:0000256" key="6">
    <source>
        <dbReference type="ARBA" id="ARBA00022840"/>
    </source>
</evidence>
<dbReference type="PROSITE" id="PS50011">
    <property type="entry name" value="PROTEIN_KINASE_DOM"/>
    <property type="match status" value="1"/>
</dbReference>
<reference evidence="12" key="1">
    <citation type="submission" date="2018-12" db="EMBL/GenBank/DDBJ databases">
        <authorList>
            <person name="Will S."/>
            <person name="Neumann-Schaal M."/>
            <person name="Henke P."/>
        </authorList>
    </citation>
    <scope>NUCLEOTIDE SEQUENCE</scope>
    <source>
        <strain evidence="12">PCC 7102</strain>
    </source>
</reference>
<accession>A0A3S1AU06</accession>
<feature type="domain" description="Protein kinase" evidence="11">
    <location>
        <begin position="15"/>
        <end position="279"/>
    </location>
</feature>
<evidence type="ECO:0000256" key="9">
    <source>
        <dbReference type="PROSITE-ProRule" id="PRU10141"/>
    </source>
</evidence>
<dbReference type="GO" id="GO:0005524">
    <property type="term" value="F:ATP binding"/>
    <property type="evidence" value="ECO:0007669"/>
    <property type="project" value="UniProtKB-UniRule"/>
</dbReference>
<dbReference type="SUPFAM" id="SSF56112">
    <property type="entry name" value="Protein kinase-like (PK-like)"/>
    <property type="match status" value="1"/>
</dbReference>